<dbReference type="EMBL" id="BMXF01000002">
    <property type="protein sequence ID" value="GHB70791.1"/>
    <property type="molecule type" value="Genomic_DNA"/>
</dbReference>
<keyword evidence="1" id="KW-0812">Transmembrane</keyword>
<feature type="transmembrane region" description="Helical" evidence="1">
    <location>
        <begin position="20"/>
        <end position="39"/>
    </location>
</feature>
<accession>A0A8J3DB03</accession>
<proteinExistence type="predicted"/>
<evidence type="ECO:0000313" key="2">
    <source>
        <dbReference type="EMBL" id="GHB70791.1"/>
    </source>
</evidence>
<keyword evidence="1" id="KW-0472">Membrane</keyword>
<name>A0A8J3DB03_9BACT</name>
<protein>
    <recommendedName>
        <fullName evidence="4">DUF1275 domain-containing protein</fullName>
    </recommendedName>
</protein>
<feature type="transmembrane region" description="Helical" evidence="1">
    <location>
        <begin position="124"/>
        <end position="141"/>
    </location>
</feature>
<feature type="transmembrane region" description="Helical" evidence="1">
    <location>
        <begin position="186"/>
        <end position="205"/>
    </location>
</feature>
<keyword evidence="3" id="KW-1185">Reference proteome</keyword>
<dbReference type="Pfam" id="PF06912">
    <property type="entry name" value="DUF1275"/>
    <property type="match status" value="1"/>
</dbReference>
<keyword evidence="1" id="KW-1133">Transmembrane helix</keyword>
<dbReference type="Proteomes" id="UP000598271">
    <property type="component" value="Unassembled WGS sequence"/>
</dbReference>
<feature type="transmembrane region" description="Helical" evidence="1">
    <location>
        <begin position="211"/>
        <end position="229"/>
    </location>
</feature>
<evidence type="ECO:0000256" key="1">
    <source>
        <dbReference type="SAM" id="Phobius"/>
    </source>
</evidence>
<dbReference type="PANTHER" id="PTHR37314">
    <property type="entry name" value="SLR0142 PROTEIN"/>
    <property type="match status" value="1"/>
</dbReference>
<feature type="transmembrane region" description="Helical" evidence="1">
    <location>
        <begin position="91"/>
        <end position="112"/>
    </location>
</feature>
<dbReference type="RefSeq" id="WP_189564863.1">
    <property type="nucleotide sequence ID" value="NZ_BMXF01000002.1"/>
</dbReference>
<sequence>MLRKFSNSRSLKDNIRLGVLTAFSAGMVNVVTLIIFFAFASNVTGHYAILAEEISKGEWYQVAVVMSWILLFLIGSFISNFIIINLNRRNAYVAHALPLLLEIACLLTVGIYGEYSYQGTLTETEILVAFMLFAMGLQNGLTASISNFSVKTTHLTGLTTDLGILFSMFTQRQYRTNAVLVGKAKLLVAIAVSYLTGGVVAGLLYKQLEFKVYYVVSLVIVVVILYDYSKLRLLRLFGRRHRNPLKQTTQPLASPEHELAVRDVGELV</sequence>
<dbReference type="AlphaFoldDB" id="A0A8J3DB03"/>
<reference evidence="2 3" key="1">
    <citation type="journal article" date="2014" name="Int. J. Syst. Evol. Microbiol.">
        <title>Complete genome sequence of Corynebacterium casei LMG S-19264T (=DSM 44701T), isolated from a smear-ripened cheese.</title>
        <authorList>
            <consortium name="US DOE Joint Genome Institute (JGI-PGF)"/>
            <person name="Walter F."/>
            <person name="Albersmeier A."/>
            <person name="Kalinowski J."/>
            <person name="Ruckert C."/>
        </authorList>
    </citation>
    <scope>NUCLEOTIDE SEQUENCE [LARGE SCALE GENOMIC DNA]</scope>
    <source>
        <strain evidence="2 3">KCTC 12866</strain>
    </source>
</reference>
<dbReference type="PANTHER" id="PTHR37314:SF4">
    <property type="entry name" value="UPF0700 TRANSMEMBRANE PROTEIN YOAK"/>
    <property type="match status" value="1"/>
</dbReference>
<organism evidence="2 3">
    <name type="scientific">Persicitalea jodogahamensis</name>
    <dbReference type="NCBI Taxonomy" id="402147"/>
    <lineage>
        <taxon>Bacteria</taxon>
        <taxon>Pseudomonadati</taxon>
        <taxon>Bacteroidota</taxon>
        <taxon>Cytophagia</taxon>
        <taxon>Cytophagales</taxon>
        <taxon>Spirosomataceae</taxon>
        <taxon>Persicitalea</taxon>
    </lineage>
</organism>
<gene>
    <name evidence="2" type="ORF">GCM10007390_25640</name>
</gene>
<comment type="caution">
    <text evidence="2">The sequence shown here is derived from an EMBL/GenBank/DDBJ whole genome shotgun (WGS) entry which is preliminary data.</text>
</comment>
<evidence type="ECO:0000313" key="3">
    <source>
        <dbReference type="Proteomes" id="UP000598271"/>
    </source>
</evidence>
<dbReference type="InterPro" id="IPR010699">
    <property type="entry name" value="DUF1275"/>
</dbReference>
<evidence type="ECO:0008006" key="4">
    <source>
        <dbReference type="Google" id="ProtNLM"/>
    </source>
</evidence>
<feature type="transmembrane region" description="Helical" evidence="1">
    <location>
        <begin position="59"/>
        <end position="84"/>
    </location>
</feature>